<dbReference type="EC" id="2.1.1.72" evidence="2"/>
<name>A0A0L1KF65_9SPHN</name>
<dbReference type="GO" id="GO:0006298">
    <property type="term" value="P:mismatch repair"/>
    <property type="evidence" value="ECO:0007669"/>
    <property type="project" value="TreeGrafter"/>
</dbReference>
<protein>
    <recommendedName>
        <fullName evidence="2">site-specific DNA-methyltransferase (adenine-specific)</fullName>
        <ecNumber evidence="2">2.1.1.72</ecNumber>
    </recommendedName>
</protein>
<evidence type="ECO:0000256" key="3">
    <source>
        <dbReference type="ARBA" id="ARBA00022603"/>
    </source>
</evidence>
<dbReference type="GO" id="GO:1904047">
    <property type="term" value="F:S-adenosyl-L-methionine binding"/>
    <property type="evidence" value="ECO:0007669"/>
    <property type="project" value="TreeGrafter"/>
</dbReference>
<dbReference type="Gene3D" id="3.40.50.150">
    <property type="entry name" value="Vaccinia Virus protein VP39"/>
    <property type="match status" value="1"/>
</dbReference>
<dbReference type="Proteomes" id="UP000037446">
    <property type="component" value="Unassembled WGS sequence"/>
</dbReference>
<dbReference type="InterPro" id="IPR029063">
    <property type="entry name" value="SAM-dependent_MTases_sf"/>
</dbReference>
<dbReference type="PIRSF" id="PIRSF000398">
    <property type="entry name" value="M_m6A_EcoRV"/>
    <property type="match status" value="1"/>
</dbReference>
<dbReference type="GO" id="GO:0032259">
    <property type="term" value="P:methylation"/>
    <property type="evidence" value="ECO:0007669"/>
    <property type="project" value="UniProtKB-KW"/>
</dbReference>
<dbReference type="GO" id="GO:0043565">
    <property type="term" value="F:sequence-specific DNA binding"/>
    <property type="evidence" value="ECO:0007669"/>
    <property type="project" value="TreeGrafter"/>
</dbReference>
<dbReference type="GO" id="GO:0009007">
    <property type="term" value="F:site-specific DNA-methyltransferase (adenine-specific) activity"/>
    <property type="evidence" value="ECO:0007669"/>
    <property type="project" value="UniProtKB-EC"/>
</dbReference>
<comment type="similarity">
    <text evidence="1">Belongs to the N(4)/N(6)-methyltransferase family.</text>
</comment>
<dbReference type="AlphaFoldDB" id="A0A0L1KF65"/>
<gene>
    <name evidence="7" type="ORF">J121_387</name>
</gene>
<dbReference type="RefSeq" id="WP_050600022.1">
    <property type="nucleotide sequence ID" value="NZ_JYNE01000022.1"/>
</dbReference>
<dbReference type="STRING" id="1306953.J121_387"/>
<accession>A0A0L1KF65</accession>
<dbReference type="GO" id="GO:0009307">
    <property type="term" value="P:DNA restriction-modification system"/>
    <property type="evidence" value="ECO:0007669"/>
    <property type="project" value="InterPro"/>
</dbReference>
<evidence type="ECO:0000256" key="5">
    <source>
        <dbReference type="ARBA" id="ARBA00022691"/>
    </source>
</evidence>
<dbReference type="InterPro" id="IPR023095">
    <property type="entry name" value="Ade_MeTrfase_dom_2"/>
</dbReference>
<evidence type="ECO:0000256" key="6">
    <source>
        <dbReference type="ARBA" id="ARBA00047942"/>
    </source>
</evidence>
<comment type="caution">
    <text evidence="7">The sequence shown here is derived from an EMBL/GenBank/DDBJ whole genome shotgun (WGS) entry which is preliminary data.</text>
</comment>
<evidence type="ECO:0000313" key="7">
    <source>
        <dbReference type="EMBL" id="KNH02603.1"/>
    </source>
</evidence>
<proteinExistence type="inferred from homology"/>
<dbReference type="Gene3D" id="1.10.1020.10">
    <property type="entry name" value="Adenine-specific Methyltransferase, Domain 2"/>
    <property type="match status" value="1"/>
</dbReference>
<dbReference type="Pfam" id="PF02086">
    <property type="entry name" value="MethyltransfD12"/>
    <property type="match status" value="1"/>
</dbReference>
<reference evidence="7" key="1">
    <citation type="submission" date="2015-02" db="EMBL/GenBank/DDBJ databases">
        <authorList>
            <person name="Chooi Y.-H."/>
        </authorList>
    </citation>
    <scope>NUCLEOTIDE SEQUENCE [LARGE SCALE GENOMIC DNA]</scope>
    <source>
        <strain evidence="7">LAMA 915</strain>
    </source>
</reference>
<evidence type="ECO:0000256" key="4">
    <source>
        <dbReference type="ARBA" id="ARBA00022679"/>
    </source>
</evidence>
<dbReference type="PANTHER" id="PTHR30481">
    <property type="entry name" value="DNA ADENINE METHYLASE"/>
    <property type="match status" value="1"/>
</dbReference>
<organism evidence="7 8">
    <name type="scientific">Qipengyuania citrea LAMA 915</name>
    <dbReference type="NCBI Taxonomy" id="1306953"/>
    <lineage>
        <taxon>Bacteria</taxon>
        <taxon>Pseudomonadati</taxon>
        <taxon>Pseudomonadota</taxon>
        <taxon>Alphaproteobacteria</taxon>
        <taxon>Sphingomonadales</taxon>
        <taxon>Erythrobacteraceae</taxon>
        <taxon>Qipengyuania</taxon>
    </lineage>
</organism>
<keyword evidence="3 7" id="KW-0489">Methyltransferase</keyword>
<dbReference type="InterPro" id="IPR012263">
    <property type="entry name" value="M_m6A_EcoRV"/>
</dbReference>
<evidence type="ECO:0000256" key="2">
    <source>
        <dbReference type="ARBA" id="ARBA00011900"/>
    </source>
</evidence>
<dbReference type="PRINTS" id="PR00505">
    <property type="entry name" value="D12N6MTFRASE"/>
</dbReference>
<comment type="catalytic activity">
    <reaction evidence="6">
        <text>a 2'-deoxyadenosine in DNA + S-adenosyl-L-methionine = an N(6)-methyl-2'-deoxyadenosine in DNA + S-adenosyl-L-homocysteine + H(+)</text>
        <dbReference type="Rhea" id="RHEA:15197"/>
        <dbReference type="Rhea" id="RHEA-COMP:12418"/>
        <dbReference type="Rhea" id="RHEA-COMP:12419"/>
        <dbReference type="ChEBI" id="CHEBI:15378"/>
        <dbReference type="ChEBI" id="CHEBI:57856"/>
        <dbReference type="ChEBI" id="CHEBI:59789"/>
        <dbReference type="ChEBI" id="CHEBI:90615"/>
        <dbReference type="ChEBI" id="CHEBI:90616"/>
        <dbReference type="EC" id="2.1.1.72"/>
    </reaction>
</comment>
<evidence type="ECO:0000313" key="8">
    <source>
        <dbReference type="Proteomes" id="UP000037446"/>
    </source>
</evidence>
<keyword evidence="5" id="KW-0949">S-adenosyl-L-methionine</keyword>
<dbReference type="EMBL" id="JYNE01000022">
    <property type="protein sequence ID" value="KNH02603.1"/>
    <property type="molecule type" value="Genomic_DNA"/>
</dbReference>
<keyword evidence="4 7" id="KW-0808">Transferase</keyword>
<dbReference type="InterPro" id="IPR012327">
    <property type="entry name" value="MeTrfase_D12"/>
</dbReference>
<dbReference type="SUPFAM" id="SSF53335">
    <property type="entry name" value="S-adenosyl-L-methionine-dependent methyltransferases"/>
    <property type="match status" value="1"/>
</dbReference>
<dbReference type="PATRIC" id="fig|1306953.7.peg.390"/>
<evidence type="ECO:0000256" key="1">
    <source>
        <dbReference type="ARBA" id="ARBA00006594"/>
    </source>
</evidence>
<sequence>MQISALEPVETVRPAAAYIGGKRMLAKRLVALINATPHTVYAEAFVGMGGVFFRRDRRPPAEIINDWSDDVSNLFRILQHHYVAFMDMLRFQLTTRSNFDRLLMQEPAALTDLQRAARFIYLQRTAFGGLVKSRHFGVAMRSASFDITKLGPILEGIHERLANVVIERKPWAEFIARYDRPGTLFYLDPPYFGNEDDYGEGLFSRDQFDLMASQLGGLKGSFILSINDRPEIREIFHEFEMRAEEVTWSLSGAAKGRSRKFGELIITG</sequence>
<dbReference type="PANTHER" id="PTHR30481:SF4">
    <property type="entry name" value="SITE-SPECIFIC DNA-METHYLTRANSFERASE (ADENINE-SPECIFIC)"/>
    <property type="match status" value="1"/>
</dbReference>